<keyword evidence="3" id="KW-1185">Reference proteome</keyword>
<name>A0A8K0L6S3_9PEZI</name>
<protein>
    <submittedName>
        <fullName evidence="2">Uncharacterized protein</fullName>
    </submittedName>
</protein>
<evidence type="ECO:0000313" key="3">
    <source>
        <dbReference type="Proteomes" id="UP000809789"/>
    </source>
</evidence>
<gene>
    <name evidence="2" type="ORF">KVT40_003043</name>
</gene>
<evidence type="ECO:0000256" key="1">
    <source>
        <dbReference type="SAM" id="MobiDB-lite"/>
    </source>
</evidence>
<dbReference type="OrthoDB" id="5407894at2759"/>
<dbReference type="EMBL" id="JAESVG020000003">
    <property type="protein sequence ID" value="KAG8629178.1"/>
    <property type="molecule type" value="Genomic_DNA"/>
</dbReference>
<dbReference type="AlphaFoldDB" id="A0A8K0L6S3"/>
<reference evidence="2" key="1">
    <citation type="submission" date="2021-07" db="EMBL/GenBank/DDBJ databases">
        <title>Elsinoe batatas strain:CRI-CJ2 Genome sequencing and assembly.</title>
        <authorList>
            <person name="Huang L."/>
        </authorList>
    </citation>
    <scope>NUCLEOTIDE SEQUENCE</scope>
    <source>
        <strain evidence="2">CRI-CJ2</strain>
    </source>
</reference>
<feature type="region of interest" description="Disordered" evidence="1">
    <location>
        <begin position="220"/>
        <end position="240"/>
    </location>
</feature>
<proteinExistence type="predicted"/>
<accession>A0A8K0L6S3</accession>
<dbReference type="Proteomes" id="UP000809789">
    <property type="component" value="Unassembled WGS sequence"/>
</dbReference>
<comment type="caution">
    <text evidence="2">The sequence shown here is derived from an EMBL/GenBank/DDBJ whole genome shotgun (WGS) entry which is preliminary data.</text>
</comment>
<sequence length="609" mass="65851">MVNTAAFHAECDASRDQRLTLLRADSALMSPGLDTTLSDLTPLSEDSRDPIAAAVRAPLPGHATLPAVLTPGQDLLPQLSLDAIVGADIVPATLTDSNLSTKVGPGLRLPSFQELGIANPRPDNLAGNTCLGAANPSVRQRLSDPVTSNMAASLRSMRLDPFSSIDNLGPLARTLSTDGEGKLPPPVRRQSQLIETLTPPEDKSAVLWSSLSQADEQYIATSRSTRGQSEPAPPSPANLASIPREIPQATIAPRIELHRTTSDYQRMPFVDRAASAILMNLRSAQSGDAVSLKVLSHALPCPSPSGFAFPAVISVLQVNTPGSPLCWINVFHALRKSNLSELPTSPPSTPGQPGGGNDYFTSKTFDSAVPIIDYQDNLTSDLPRSPLPVVAPESMNVSIVERYIPPTSANEFSEMFKLNGRSLLVDRLMELSPDNGTLLFIYPTSTGAQTFMREYLGPILDPVIRMMKSINNLPLELATSLGSMSAVKTMLDYDTLHKKVQELCAAMGQPNSTMQRFTRKQSGFVLESASKETVKIERSVWIDNWWIKQEKPRIREAINNHFGRGAQTGEVTPMSMTDALLNGVSRKEYPSGEPQNGIELGVFVIKRTS</sequence>
<evidence type="ECO:0000313" key="2">
    <source>
        <dbReference type="EMBL" id="KAG8629178.1"/>
    </source>
</evidence>
<organism evidence="2 3">
    <name type="scientific">Elsinoe batatas</name>
    <dbReference type="NCBI Taxonomy" id="2601811"/>
    <lineage>
        <taxon>Eukaryota</taxon>
        <taxon>Fungi</taxon>
        <taxon>Dikarya</taxon>
        <taxon>Ascomycota</taxon>
        <taxon>Pezizomycotina</taxon>
        <taxon>Dothideomycetes</taxon>
        <taxon>Dothideomycetidae</taxon>
        <taxon>Myriangiales</taxon>
        <taxon>Elsinoaceae</taxon>
        <taxon>Elsinoe</taxon>
    </lineage>
</organism>